<reference evidence="2 3" key="1">
    <citation type="submission" date="2016-02" db="EMBL/GenBank/DDBJ databases">
        <title>Genome analysis of coral dinoflagellate symbionts highlights evolutionary adaptations to a symbiotic lifestyle.</title>
        <authorList>
            <person name="Aranda M."/>
            <person name="Li Y."/>
            <person name="Liew Y.J."/>
            <person name="Baumgarten S."/>
            <person name="Simakov O."/>
            <person name="Wilson M."/>
            <person name="Piel J."/>
            <person name="Ashoor H."/>
            <person name="Bougouffa S."/>
            <person name="Bajic V.B."/>
            <person name="Ryu T."/>
            <person name="Ravasi T."/>
            <person name="Bayer T."/>
            <person name="Micklem G."/>
            <person name="Kim H."/>
            <person name="Bhak J."/>
            <person name="Lajeunesse T.C."/>
            <person name="Voolstra C.R."/>
        </authorList>
    </citation>
    <scope>NUCLEOTIDE SEQUENCE [LARGE SCALE GENOMIC DNA]</scope>
    <source>
        <strain evidence="2 3">CCMP2467</strain>
    </source>
</reference>
<keyword evidence="3" id="KW-1185">Reference proteome</keyword>
<evidence type="ECO:0000313" key="2">
    <source>
        <dbReference type="EMBL" id="OLP88194.1"/>
    </source>
</evidence>
<protein>
    <submittedName>
        <fullName evidence="2">Uncharacterized protein</fullName>
    </submittedName>
</protein>
<evidence type="ECO:0000256" key="1">
    <source>
        <dbReference type="SAM" id="MobiDB-lite"/>
    </source>
</evidence>
<comment type="caution">
    <text evidence="2">The sequence shown here is derived from an EMBL/GenBank/DDBJ whole genome shotgun (WGS) entry which is preliminary data.</text>
</comment>
<accession>A0A1Q9CZ42</accession>
<dbReference type="OrthoDB" id="428587at2759"/>
<organism evidence="2 3">
    <name type="scientific">Symbiodinium microadriaticum</name>
    <name type="common">Dinoflagellate</name>
    <name type="synonym">Zooxanthella microadriatica</name>
    <dbReference type="NCBI Taxonomy" id="2951"/>
    <lineage>
        <taxon>Eukaryota</taxon>
        <taxon>Sar</taxon>
        <taxon>Alveolata</taxon>
        <taxon>Dinophyceae</taxon>
        <taxon>Suessiales</taxon>
        <taxon>Symbiodiniaceae</taxon>
        <taxon>Symbiodinium</taxon>
    </lineage>
</organism>
<evidence type="ECO:0000313" key="3">
    <source>
        <dbReference type="Proteomes" id="UP000186817"/>
    </source>
</evidence>
<name>A0A1Q9CZ42_SYMMI</name>
<gene>
    <name evidence="2" type="ORF">AK812_SmicGene30502</name>
</gene>
<dbReference type="Proteomes" id="UP000186817">
    <property type="component" value="Unassembled WGS sequence"/>
</dbReference>
<proteinExistence type="predicted"/>
<sequence>MVVWGVGASGEGIKRRIVKERLAFDYQSRWEQRLRDLLSQRSYTLEDVQGRIYDSSGRPVDILYLGMLTAEHFPLQIELPDLGHGVTQGSQMQLKLEFSLDYVGGKEVPDTSYFPMMTGSRLTGRRRSLRRSQSQESLVNNVGRVLRVYVQALCNGQTRKTPVSEVEQGDSVSFTEEAAYLHGLAKKPNTLKASELLSAVRIAVYDKRSSWIRGDALLGEQYLYLPSEVAFGKPMKQTLRLQRRSIDIDTQVTVKYTLLTLDDAKVPGGVALLLKARPQGIKTVSKEEIYVELQRLQERLAEPWAESEEELCLEHMSAIARQLLDFVELRAEPHADIPKLIVDWMLHLSAQVPIRGSVRGTSTREAFASETRLRRFLESAQLRLEGLVPMDAEGSLDMEWKREALSLREIGNWHFALMHIPETAVLGRGSFGTVWRAKARGWKIREIYLEDWPGRVALVVGGSNDMRSVRSANENALKEAGIKTKCLHGRTERDQNRLPARCLLLITETLFSKSRMELRSSLDLVFDVCEIHRVLQRNEEGCGWSDVLVTLRITQQEQGRRRRMLGAKYCPEFSTDSLPEENPDPWSKEKKQRMVSLPLKKYLGLRFPTVDFDGPMERNLMNLLSGNSPPGHSQVPGSSFWTVRDDQELSFNQLPICHLLDESLRSSRSRDERMACLVAACVLQLVSSKSLELLFRDRAMLDKCDGDRKWLWSLVEAPKFLQTFLTSAGKHDMVCTLFVMVVQWITEDPGLPHERRQEELRNLAGQSFARILQNEFFEVVDEALRFVWLPWNCASDLSRQDILHLDAPSLLPFLRSQFCLAGVVQGQRREDFEFFNGEAGIHQLAWKLEVNSGRFNHLQVCHDTGNIRVVYAPKETHYANPKNPIDLKTVILHYLQPEPHDDGVDSATFQTAGSNPLAAVILSKLVAATSIFLVLAELSQHVREDEHDGIPAQDSDCCFTRMLQADVLNELSGAFSSGRIGSSQGMQEEDRTRNVPAEDESAGDMDLVALRGQGSVPQEEGPPAHVLRLPCTPPGIINPYTRKELVVLALNRFMTPVLLSVTAPVLLLDGELQAASKKPGSICTDAHTGRSYAVKNVDCRLLCHLLRRCYGRLSLGLNQFTGFKGTGGRPRRWSTYSEASSAAKGGEAKAGEAAKAAAKAAADAAVAAAPAGSVEGTRASGDNDKAAKAAKAAAAKAAKAAVAAKAAADAAVPGAGSVEGTRASGVLPAATEAARRDTGQGTAAAAAASIKAAESTAPAASAAGTAVRGMGHSAVVLERLFPGLLCSVESRPHVRAFTLAPTEKHLVPTGLRIA</sequence>
<feature type="region of interest" description="Disordered" evidence="1">
    <location>
        <begin position="978"/>
        <end position="1000"/>
    </location>
</feature>
<dbReference type="EMBL" id="LSRX01000825">
    <property type="protein sequence ID" value="OLP88194.1"/>
    <property type="molecule type" value="Genomic_DNA"/>
</dbReference>